<dbReference type="EMBL" id="JBHSPB010000030">
    <property type="protein sequence ID" value="MFC5724567.1"/>
    <property type="molecule type" value="Genomic_DNA"/>
</dbReference>
<comment type="caution">
    <text evidence="2">The sequence shown here is derived from an EMBL/GenBank/DDBJ whole genome shotgun (WGS) entry which is preliminary data.</text>
</comment>
<dbReference type="Pfam" id="PF21962">
    <property type="entry name" value="DUF6924"/>
    <property type="match status" value="1"/>
</dbReference>
<proteinExistence type="predicted"/>
<feature type="domain" description="DUF6924" evidence="1">
    <location>
        <begin position="18"/>
        <end position="142"/>
    </location>
</feature>
<evidence type="ECO:0000313" key="2">
    <source>
        <dbReference type="EMBL" id="MFC5724567.1"/>
    </source>
</evidence>
<name>A0ABW0Z9N1_9ACTN</name>
<accession>A0ABW0Z9N1</accession>
<evidence type="ECO:0000259" key="1">
    <source>
        <dbReference type="Pfam" id="PF21962"/>
    </source>
</evidence>
<evidence type="ECO:0000313" key="3">
    <source>
        <dbReference type="Proteomes" id="UP001596083"/>
    </source>
</evidence>
<dbReference type="RefSeq" id="WP_390321029.1">
    <property type="nucleotide sequence ID" value="NZ_JBHSPB010000030.1"/>
</dbReference>
<protein>
    <submittedName>
        <fullName evidence="2">DUF6924 domain-containing protein</fullName>
    </submittedName>
</protein>
<dbReference type="InterPro" id="IPR053832">
    <property type="entry name" value="DUF6924"/>
</dbReference>
<sequence>MPNEKLPLADAPTNEWAAVLRTTADDDAWKKVRRTIGTPSSDGFLAAVEYFEEPGLRGLTPEQVLALIPDKPRCSLLVVVDDAAVASSEMSLLCIDLWDEPGRTVRVIAAELWGIENNLSIGNMEFADFADATDHDGVFRGF</sequence>
<reference evidence="3" key="1">
    <citation type="journal article" date="2019" name="Int. J. Syst. Evol. Microbiol.">
        <title>The Global Catalogue of Microorganisms (GCM) 10K type strain sequencing project: providing services to taxonomists for standard genome sequencing and annotation.</title>
        <authorList>
            <consortium name="The Broad Institute Genomics Platform"/>
            <consortium name="The Broad Institute Genome Sequencing Center for Infectious Disease"/>
            <person name="Wu L."/>
            <person name="Ma J."/>
        </authorList>
    </citation>
    <scope>NUCLEOTIDE SEQUENCE [LARGE SCALE GENOMIC DNA]</scope>
    <source>
        <strain evidence="3">CGMCC 4.7304</strain>
    </source>
</reference>
<dbReference type="Proteomes" id="UP001596083">
    <property type="component" value="Unassembled WGS sequence"/>
</dbReference>
<keyword evidence="3" id="KW-1185">Reference proteome</keyword>
<gene>
    <name evidence="2" type="ORF">ACFP1Z_30875</name>
</gene>
<organism evidence="2 3">
    <name type="scientific">Streptomyces gamaensis</name>
    <dbReference type="NCBI Taxonomy" id="1763542"/>
    <lineage>
        <taxon>Bacteria</taxon>
        <taxon>Bacillati</taxon>
        <taxon>Actinomycetota</taxon>
        <taxon>Actinomycetes</taxon>
        <taxon>Kitasatosporales</taxon>
        <taxon>Streptomycetaceae</taxon>
        <taxon>Streptomyces</taxon>
    </lineage>
</organism>